<reference evidence="2" key="1">
    <citation type="submission" date="2013-10" db="EMBL/GenBank/DDBJ databases">
        <title>Genomic analysis of the causative agents of coccidiosis in chickens.</title>
        <authorList>
            <person name="Reid A.J."/>
            <person name="Blake D."/>
            <person name="Billington K."/>
            <person name="Browne H."/>
            <person name="Dunn M."/>
            <person name="Hung S."/>
            <person name="Kawahara F."/>
            <person name="Miranda-Saavedra D."/>
            <person name="Mourier T."/>
            <person name="Nagra H."/>
            <person name="Otto T.D."/>
            <person name="Rawlings N."/>
            <person name="Sanchez A."/>
            <person name="Sanders M."/>
            <person name="Subramaniam C."/>
            <person name="Tay Y."/>
            <person name="Dear P."/>
            <person name="Doerig C."/>
            <person name="Gruber A."/>
            <person name="Parkinson J."/>
            <person name="Shirley M."/>
            <person name="Wan K.L."/>
            <person name="Berriman M."/>
            <person name="Tomley F."/>
            <person name="Pain A."/>
        </authorList>
    </citation>
    <scope>NUCLEOTIDE SEQUENCE [LARGE SCALE GENOMIC DNA]</scope>
    <source>
        <strain evidence="2">Houghton</strain>
    </source>
</reference>
<keyword evidence="3" id="KW-1185">Reference proteome</keyword>
<dbReference type="GeneID" id="25257741"/>
<feature type="region of interest" description="Disordered" evidence="1">
    <location>
        <begin position="116"/>
        <end position="196"/>
    </location>
</feature>
<dbReference type="VEuPathDB" id="ToxoDB:ETH_00043510"/>
<organism evidence="2 3">
    <name type="scientific">Eimeria tenella</name>
    <name type="common">Coccidian parasite</name>
    <dbReference type="NCBI Taxonomy" id="5802"/>
    <lineage>
        <taxon>Eukaryota</taxon>
        <taxon>Sar</taxon>
        <taxon>Alveolata</taxon>
        <taxon>Apicomplexa</taxon>
        <taxon>Conoidasida</taxon>
        <taxon>Coccidia</taxon>
        <taxon>Eucoccidiorida</taxon>
        <taxon>Eimeriorina</taxon>
        <taxon>Eimeriidae</taxon>
        <taxon>Eimeria</taxon>
    </lineage>
</organism>
<sequence>MELSQSPERVDPHLGNNKIRRLAARAEGPRLPAANELPRAYFTLGSRGCGGLRHLESLFQAVESVSMAIQRVWGFGLEPSQQVHHNDATQALTAAPSRLFFKAAKAAAGPSHPQRLDALLGASLGPPEQETPLADPHGGPQGGPHGGPQGGAPLAEEGGPQGGGGAPLLRSGGPPGGERRRGSSGSFEGEGTETLEHRLVNCDVGAFLA</sequence>
<feature type="compositionally biased region" description="Gly residues" evidence="1">
    <location>
        <begin position="139"/>
        <end position="150"/>
    </location>
</feature>
<accession>U6KY66</accession>
<evidence type="ECO:0000313" key="2">
    <source>
        <dbReference type="EMBL" id="CDJ41284.1"/>
    </source>
</evidence>
<protein>
    <submittedName>
        <fullName evidence="2">Uncharacterized protein</fullName>
    </submittedName>
</protein>
<feature type="non-terminal residue" evidence="2">
    <location>
        <position position="209"/>
    </location>
</feature>
<dbReference type="RefSeq" id="XP_013232034.1">
    <property type="nucleotide sequence ID" value="XM_013376580.1"/>
</dbReference>
<evidence type="ECO:0000256" key="1">
    <source>
        <dbReference type="SAM" id="MobiDB-lite"/>
    </source>
</evidence>
<evidence type="ECO:0000313" key="3">
    <source>
        <dbReference type="Proteomes" id="UP000030747"/>
    </source>
</evidence>
<dbReference type="OrthoDB" id="8901at5800"/>
<gene>
    <name evidence="2" type="ORF">ETH_00043510</name>
</gene>
<proteinExistence type="predicted"/>
<dbReference type="AlphaFoldDB" id="U6KY66"/>
<reference evidence="2" key="2">
    <citation type="submission" date="2013-10" db="EMBL/GenBank/DDBJ databases">
        <authorList>
            <person name="Aslett M."/>
        </authorList>
    </citation>
    <scope>NUCLEOTIDE SEQUENCE [LARGE SCALE GENOMIC DNA]</scope>
    <source>
        <strain evidence="2">Houghton</strain>
    </source>
</reference>
<dbReference type="Proteomes" id="UP000030747">
    <property type="component" value="Unassembled WGS sequence"/>
</dbReference>
<dbReference type="EMBL" id="HG675581">
    <property type="protein sequence ID" value="CDJ41284.1"/>
    <property type="molecule type" value="Genomic_DNA"/>
</dbReference>
<name>U6KY66_EIMTE</name>